<sequence length="1051" mass="111075">MSIPPTEFFNRLIQVGFTDLAACQQLSAQIQADVGTDTSAIAQRLIQQGTLTAYQAGLLLSDSPMSLRVGDFISRNDQPTQPLDYWLPSQSCVSAETPQPRHGFLMRVPLQSLNENLRGWIAAHSQIHAPSLQGFELSGGAQSADQTVMIFTPLPDGASLFNVLQNKPQLSARKTVRIGVDIATALHAMHHDGTVAIPHGAVSADHVWVNAKGHGCLLRDPSSPARSPLADWSTSWITRMEHPALHAAPELANAAHQPTPKSDIYSLSCLLFQIYIGRAPFSGNDVAALMRSHAETAPPEIEQAINAGAQGNPILRVLACAMSKDPAARFESAEAFSVALQRAGELVAQSPQSAPATAPTSPAATASPAAPMPPAPATPTQSAAASQTVATPSPAPPSETSPSPPAAKQTAAAPAQTTPAPAPRSTASQTAPPQATAKTPAASQPAPAAPASTAATAAPTPPAAPPVAPASAAPSDEDDEPQRPRRRRRKRSNRVPLLIGMLAVPMVLLTVAVILNGVGQKTVEAPKPTLGDLNRVPPVTRKPENTPKTNPVNASVNGFQVTESDRLLWVPPYPADTKPSSLALLPPGPAMIITVPLSDWVQSPAASPLRTTFAPELDRWVQMVEKRAGVQASEIKRCTAAFYKGPKTGWPEVALAIELTGPKDAKTLFETWKTQEVMFEGVTMHVGAGERADGYFVGGGEKGKPPADGVSAFAIAPGKQIEEVAKNEGGAIPLARSLQSLWDSSSQEANLVALVTPNFLFADGREMLANSVPEFVPILKGWLIPDVAAASISIHTQSDTVYVELREAASGTSTPASLLESLRNQITTWPDWGNQFIVSAVPDASWRLLASKLPGMLQFVGDHTRSTIINQQVVASFYLPSDAGAQVALGTFLAMNTPAGSVAAAQPAAPQKALTVDEMLNRPMSIAFVQLSLQFAIDAVGEEFASGLPDGTKMPNMKIIGGDLQLNGITQNQQIRDFEENNVPLRDVLTKIVRGANPDKTATGPDDPKQALLWVVNPVGKPPAETEILITTRDAAQKKGYVLPKEFQLKE</sequence>
<dbReference type="Proteomes" id="UP000315003">
    <property type="component" value="Chromosome"/>
</dbReference>
<dbReference type="Gene3D" id="1.10.510.10">
    <property type="entry name" value="Transferase(Phosphotransferase) domain 1"/>
    <property type="match status" value="1"/>
</dbReference>
<keyword evidence="5" id="KW-0547">Nucleotide-binding</keyword>
<keyword evidence="10" id="KW-0812">Transmembrane</keyword>
<dbReference type="PANTHER" id="PTHR43289">
    <property type="entry name" value="MITOGEN-ACTIVATED PROTEIN KINASE KINASE KINASE 20-RELATED"/>
    <property type="match status" value="1"/>
</dbReference>
<gene>
    <name evidence="12" type="primary">pknB_9</name>
    <name evidence="12" type="ORF">SV7mr_45070</name>
</gene>
<keyword evidence="7" id="KW-0067">ATP-binding</keyword>
<keyword evidence="6 12" id="KW-0418">Kinase</keyword>
<dbReference type="GO" id="GO:0000922">
    <property type="term" value="C:spindle pole"/>
    <property type="evidence" value="ECO:0007669"/>
    <property type="project" value="UniProtKB-SubCell"/>
</dbReference>
<reference evidence="12 13" key="1">
    <citation type="submission" date="2019-02" db="EMBL/GenBank/DDBJ databases">
        <title>Deep-cultivation of Planctomycetes and their phenomic and genomic characterization uncovers novel biology.</title>
        <authorList>
            <person name="Wiegand S."/>
            <person name="Jogler M."/>
            <person name="Boedeker C."/>
            <person name="Pinto D."/>
            <person name="Vollmers J."/>
            <person name="Rivas-Marin E."/>
            <person name="Kohn T."/>
            <person name="Peeters S.H."/>
            <person name="Heuer A."/>
            <person name="Rast P."/>
            <person name="Oberbeckmann S."/>
            <person name="Bunk B."/>
            <person name="Jeske O."/>
            <person name="Meyerdierks A."/>
            <person name="Storesund J.E."/>
            <person name="Kallscheuer N."/>
            <person name="Luecker S."/>
            <person name="Lage O.M."/>
            <person name="Pohl T."/>
            <person name="Merkel B.J."/>
            <person name="Hornburger P."/>
            <person name="Mueller R.-W."/>
            <person name="Bruemmer F."/>
            <person name="Labrenz M."/>
            <person name="Spormann A.M."/>
            <person name="Op den Camp H."/>
            <person name="Overmann J."/>
            <person name="Amann R."/>
            <person name="Jetten M.S.M."/>
            <person name="Mascher T."/>
            <person name="Medema M.H."/>
            <person name="Devos D.P."/>
            <person name="Kaster A.-K."/>
            <person name="Ovreas L."/>
            <person name="Rohde M."/>
            <person name="Galperin M.Y."/>
            <person name="Jogler C."/>
        </authorList>
    </citation>
    <scope>NUCLEOTIDE SEQUENCE [LARGE SCALE GENOMIC DNA]</scope>
    <source>
        <strain evidence="12 13">SV_7m_r</strain>
    </source>
</reference>
<feature type="transmembrane region" description="Helical" evidence="10">
    <location>
        <begin position="495"/>
        <end position="518"/>
    </location>
</feature>
<feature type="region of interest" description="Disordered" evidence="9">
    <location>
        <begin position="349"/>
        <end position="492"/>
    </location>
</feature>
<dbReference type="PANTHER" id="PTHR43289:SF6">
    <property type="entry name" value="SERINE_THREONINE-PROTEIN KINASE NEKL-3"/>
    <property type="match status" value="1"/>
</dbReference>
<dbReference type="OrthoDB" id="229095at2"/>
<evidence type="ECO:0000259" key="11">
    <source>
        <dbReference type="PROSITE" id="PS50011"/>
    </source>
</evidence>
<dbReference type="SUPFAM" id="SSF56112">
    <property type="entry name" value="Protein kinase-like (PK-like)"/>
    <property type="match status" value="1"/>
</dbReference>
<evidence type="ECO:0000256" key="6">
    <source>
        <dbReference type="ARBA" id="ARBA00022777"/>
    </source>
</evidence>
<feature type="compositionally biased region" description="Low complexity" evidence="9">
    <location>
        <begin position="378"/>
        <end position="392"/>
    </location>
</feature>
<feature type="compositionally biased region" description="Low complexity" evidence="9">
    <location>
        <begin position="406"/>
        <end position="458"/>
    </location>
</feature>
<feature type="compositionally biased region" description="Polar residues" evidence="9">
    <location>
        <begin position="546"/>
        <end position="555"/>
    </location>
</feature>
<dbReference type="PROSITE" id="PS50011">
    <property type="entry name" value="PROTEIN_KINASE_DOM"/>
    <property type="match status" value="1"/>
</dbReference>
<evidence type="ECO:0000256" key="9">
    <source>
        <dbReference type="SAM" id="MobiDB-lite"/>
    </source>
</evidence>
<dbReference type="RefSeq" id="WP_145276392.1">
    <property type="nucleotide sequence ID" value="NZ_CP036272.1"/>
</dbReference>
<dbReference type="InterPro" id="IPR011009">
    <property type="entry name" value="Kinase-like_dom_sf"/>
</dbReference>
<organism evidence="12 13">
    <name type="scientific">Stieleria bergensis</name>
    <dbReference type="NCBI Taxonomy" id="2528025"/>
    <lineage>
        <taxon>Bacteria</taxon>
        <taxon>Pseudomonadati</taxon>
        <taxon>Planctomycetota</taxon>
        <taxon>Planctomycetia</taxon>
        <taxon>Pirellulales</taxon>
        <taxon>Pirellulaceae</taxon>
        <taxon>Stieleria</taxon>
    </lineage>
</organism>
<keyword evidence="8" id="KW-0206">Cytoskeleton</keyword>
<keyword evidence="10" id="KW-0472">Membrane</keyword>
<name>A0A517T0P7_9BACT</name>
<comment type="similarity">
    <text evidence="3">Belongs to the protein kinase superfamily. NEK Ser/Thr protein kinase family. NIMA subfamily.</text>
</comment>
<evidence type="ECO:0000256" key="4">
    <source>
        <dbReference type="ARBA" id="ARBA00022679"/>
    </source>
</evidence>
<comment type="subcellular location">
    <subcellularLocation>
        <location evidence="1">Cytoplasm</location>
        <location evidence="1">Cytoskeleton</location>
        <location evidence="1">Microtubule organizing center</location>
        <location evidence="1">Centrosome</location>
    </subcellularLocation>
    <subcellularLocation>
        <location evidence="2">Cytoplasm</location>
        <location evidence="2">Cytoskeleton</location>
        <location evidence="2">Spindle pole</location>
    </subcellularLocation>
</comment>
<dbReference type="EMBL" id="CP036272">
    <property type="protein sequence ID" value="QDT61966.1"/>
    <property type="molecule type" value="Genomic_DNA"/>
</dbReference>
<feature type="region of interest" description="Disordered" evidence="9">
    <location>
        <begin position="529"/>
        <end position="555"/>
    </location>
</feature>
<evidence type="ECO:0000256" key="2">
    <source>
        <dbReference type="ARBA" id="ARBA00004647"/>
    </source>
</evidence>
<dbReference type="GO" id="GO:0004674">
    <property type="term" value="F:protein serine/threonine kinase activity"/>
    <property type="evidence" value="ECO:0007669"/>
    <property type="project" value="UniProtKB-EC"/>
</dbReference>
<feature type="compositionally biased region" description="Low complexity" evidence="9">
    <location>
        <begin position="349"/>
        <end position="369"/>
    </location>
</feature>
<dbReference type="GO" id="GO:0005813">
    <property type="term" value="C:centrosome"/>
    <property type="evidence" value="ECO:0007669"/>
    <property type="project" value="UniProtKB-SubCell"/>
</dbReference>
<dbReference type="InterPro" id="IPR001245">
    <property type="entry name" value="Ser-Thr/Tyr_kinase_cat_dom"/>
</dbReference>
<dbReference type="AlphaFoldDB" id="A0A517T0P7"/>
<evidence type="ECO:0000256" key="1">
    <source>
        <dbReference type="ARBA" id="ARBA00004300"/>
    </source>
</evidence>
<keyword evidence="4 12" id="KW-0808">Transferase</keyword>
<dbReference type="SMART" id="SM00220">
    <property type="entry name" value="S_TKc"/>
    <property type="match status" value="1"/>
</dbReference>
<evidence type="ECO:0000256" key="7">
    <source>
        <dbReference type="ARBA" id="ARBA00022840"/>
    </source>
</evidence>
<dbReference type="GO" id="GO:0005524">
    <property type="term" value="F:ATP binding"/>
    <property type="evidence" value="ECO:0007669"/>
    <property type="project" value="UniProtKB-KW"/>
</dbReference>
<keyword evidence="8" id="KW-0963">Cytoplasm</keyword>
<dbReference type="EC" id="2.7.11.1" evidence="12"/>
<accession>A0A517T0P7</accession>
<proteinExistence type="inferred from homology"/>
<feature type="compositionally biased region" description="Pro residues" evidence="9">
    <location>
        <begin position="459"/>
        <end position="468"/>
    </location>
</feature>
<dbReference type="Pfam" id="PF07714">
    <property type="entry name" value="PK_Tyr_Ser-Thr"/>
    <property type="match status" value="1"/>
</dbReference>
<evidence type="ECO:0000313" key="13">
    <source>
        <dbReference type="Proteomes" id="UP000315003"/>
    </source>
</evidence>
<evidence type="ECO:0000256" key="8">
    <source>
        <dbReference type="ARBA" id="ARBA00023212"/>
    </source>
</evidence>
<feature type="compositionally biased region" description="Pro residues" evidence="9">
    <location>
        <begin position="393"/>
        <end position="405"/>
    </location>
</feature>
<evidence type="ECO:0000256" key="3">
    <source>
        <dbReference type="ARBA" id="ARBA00010886"/>
    </source>
</evidence>
<feature type="domain" description="Protein kinase" evidence="11">
    <location>
        <begin position="6"/>
        <end position="347"/>
    </location>
</feature>
<evidence type="ECO:0000256" key="10">
    <source>
        <dbReference type="SAM" id="Phobius"/>
    </source>
</evidence>
<evidence type="ECO:0000256" key="5">
    <source>
        <dbReference type="ARBA" id="ARBA00022741"/>
    </source>
</evidence>
<evidence type="ECO:0000313" key="12">
    <source>
        <dbReference type="EMBL" id="QDT61966.1"/>
    </source>
</evidence>
<dbReference type="InterPro" id="IPR000719">
    <property type="entry name" value="Prot_kinase_dom"/>
</dbReference>
<keyword evidence="13" id="KW-1185">Reference proteome</keyword>
<keyword evidence="10" id="KW-1133">Transmembrane helix</keyword>
<protein>
    <submittedName>
        <fullName evidence="12">Serine/threonine-protein kinase PknB</fullName>
        <ecNumber evidence="12">2.7.11.1</ecNumber>
    </submittedName>
</protein>